<dbReference type="Proteomes" id="UP000198999">
    <property type="component" value="Unassembled WGS sequence"/>
</dbReference>
<dbReference type="PANTHER" id="PTHR30250">
    <property type="entry name" value="PST FAMILY PREDICTED COLANIC ACID TRANSPORTER"/>
    <property type="match status" value="1"/>
</dbReference>
<dbReference type="Pfam" id="PF01943">
    <property type="entry name" value="Polysacc_synt"/>
    <property type="match status" value="1"/>
</dbReference>
<feature type="transmembrane region" description="Helical" evidence="6">
    <location>
        <begin position="399"/>
        <end position="418"/>
    </location>
</feature>
<dbReference type="OrthoDB" id="9769862at2"/>
<proteinExistence type="predicted"/>
<feature type="transmembrane region" description="Helical" evidence="6">
    <location>
        <begin position="21"/>
        <end position="41"/>
    </location>
</feature>
<keyword evidence="3 6" id="KW-0812">Transmembrane</keyword>
<dbReference type="AlphaFoldDB" id="A0A1H9J9F9"/>
<organism evidence="7 8">
    <name type="scientific">Hyunsoonleella jejuensis</name>
    <dbReference type="NCBI Taxonomy" id="419940"/>
    <lineage>
        <taxon>Bacteria</taxon>
        <taxon>Pseudomonadati</taxon>
        <taxon>Bacteroidota</taxon>
        <taxon>Flavobacteriia</taxon>
        <taxon>Flavobacteriales</taxon>
        <taxon>Flavobacteriaceae</taxon>
    </lineage>
</organism>
<dbReference type="InterPro" id="IPR050833">
    <property type="entry name" value="Poly_Biosynth_Transport"/>
</dbReference>
<feature type="transmembrane region" description="Helical" evidence="6">
    <location>
        <begin position="221"/>
        <end position="246"/>
    </location>
</feature>
<feature type="transmembrane region" description="Helical" evidence="6">
    <location>
        <begin position="369"/>
        <end position="393"/>
    </location>
</feature>
<keyword evidence="2" id="KW-1003">Cell membrane</keyword>
<feature type="transmembrane region" description="Helical" evidence="6">
    <location>
        <begin position="304"/>
        <end position="322"/>
    </location>
</feature>
<dbReference type="CDD" id="cd13125">
    <property type="entry name" value="MATE_like_10"/>
    <property type="match status" value="1"/>
</dbReference>
<dbReference type="GO" id="GO:0005886">
    <property type="term" value="C:plasma membrane"/>
    <property type="evidence" value="ECO:0007669"/>
    <property type="project" value="UniProtKB-SubCell"/>
</dbReference>
<keyword evidence="4 6" id="KW-1133">Transmembrane helix</keyword>
<dbReference type="GO" id="GO:0009246">
    <property type="term" value="P:enterobacterial common antigen biosynthetic process"/>
    <property type="evidence" value="ECO:0007669"/>
    <property type="project" value="InterPro"/>
</dbReference>
<evidence type="ECO:0000256" key="6">
    <source>
        <dbReference type="SAM" id="Phobius"/>
    </source>
</evidence>
<evidence type="ECO:0000256" key="1">
    <source>
        <dbReference type="ARBA" id="ARBA00004651"/>
    </source>
</evidence>
<feature type="transmembrane region" description="Helical" evidence="6">
    <location>
        <begin position="158"/>
        <end position="176"/>
    </location>
</feature>
<dbReference type="EMBL" id="FOFN01000003">
    <property type="protein sequence ID" value="SEQ83456.1"/>
    <property type="molecule type" value="Genomic_DNA"/>
</dbReference>
<evidence type="ECO:0000313" key="7">
    <source>
        <dbReference type="EMBL" id="SEQ83456.1"/>
    </source>
</evidence>
<sequence length="429" mass="48787">MLKRFFENSFIKVVSHNSVIVFGRIITSFVVSKVSAIYLGPSGYAIVGNLRNLLQGLFGVTATGFGSGVVKYVAESKTDKNQFRVVVASAITLSFSLSLILGVLLFTFSGYVGEKVLLDRDWAFIIKYLAFLLPLVSLSFLVTYIVNGLQNFKLYTKLITIANILNALVTFLFIYLFNLKGALLATFVVPALSFFSSLIFKDVRDFLGNIFDYLKNVSSHFIKSIGTYVAMATYSAILISLTYLFIRNKIVVHSDIKTAGLWEAMNKISSFYMLFFSSLFTLYLLPRLAENKTIAGYYTIMKSYFKYIIPLTVIMFSTLFFLKEFIIRLFLTSDFASIEQFFYLQLIGDFLKIIAFSIAYQFHAKKMVMLYIVSDTVLYITFYLASVFLINIYAIQGVFYAYIISVFLYLTVVLISIYSSNHKYLKVNV</sequence>
<protein>
    <submittedName>
        <fullName evidence="7">Polysaccharide transporter, PST family</fullName>
    </submittedName>
</protein>
<evidence type="ECO:0000313" key="8">
    <source>
        <dbReference type="Proteomes" id="UP000198999"/>
    </source>
</evidence>
<feature type="transmembrane region" description="Helical" evidence="6">
    <location>
        <begin position="182"/>
        <end position="200"/>
    </location>
</feature>
<name>A0A1H9J9F9_9FLAO</name>
<dbReference type="STRING" id="419940.SAMN05421824_2433"/>
<evidence type="ECO:0000256" key="5">
    <source>
        <dbReference type="ARBA" id="ARBA00023136"/>
    </source>
</evidence>
<feature type="transmembrane region" description="Helical" evidence="6">
    <location>
        <begin position="342"/>
        <end position="362"/>
    </location>
</feature>
<evidence type="ECO:0000256" key="2">
    <source>
        <dbReference type="ARBA" id="ARBA00022475"/>
    </source>
</evidence>
<feature type="transmembrane region" description="Helical" evidence="6">
    <location>
        <begin position="124"/>
        <end position="146"/>
    </location>
</feature>
<keyword evidence="5 6" id="KW-0472">Membrane</keyword>
<gene>
    <name evidence="7" type="ORF">SAMN05421824_2433</name>
</gene>
<feature type="transmembrane region" description="Helical" evidence="6">
    <location>
        <begin position="266"/>
        <end position="284"/>
    </location>
</feature>
<accession>A0A1H9J9F9</accession>
<keyword evidence="8" id="KW-1185">Reference proteome</keyword>
<reference evidence="7 8" key="1">
    <citation type="submission" date="2016-10" db="EMBL/GenBank/DDBJ databases">
        <authorList>
            <person name="de Groot N.N."/>
        </authorList>
    </citation>
    <scope>NUCLEOTIDE SEQUENCE [LARGE SCALE GENOMIC DNA]</scope>
    <source>
        <strain evidence="7 8">DSM 21035</strain>
    </source>
</reference>
<evidence type="ECO:0000256" key="3">
    <source>
        <dbReference type="ARBA" id="ARBA00022692"/>
    </source>
</evidence>
<dbReference type="PANTHER" id="PTHR30250:SF30">
    <property type="entry name" value="LIPID III FLIPPASE"/>
    <property type="match status" value="1"/>
</dbReference>
<comment type="subcellular location">
    <subcellularLocation>
        <location evidence="1">Cell membrane</location>
        <topology evidence="1">Multi-pass membrane protein</topology>
    </subcellularLocation>
</comment>
<dbReference type="InterPro" id="IPR002797">
    <property type="entry name" value="Polysacc_synth"/>
</dbReference>
<dbReference type="RefSeq" id="WP_092579902.1">
    <property type="nucleotide sequence ID" value="NZ_FOFN01000003.1"/>
</dbReference>
<dbReference type="InterPro" id="IPR044550">
    <property type="entry name" value="WzxE"/>
</dbReference>
<feature type="transmembrane region" description="Helical" evidence="6">
    <location>
        <begin position="53"/>
        <end position="73"/>
    </location>
</feature>
<feature type="transmembrane region" description="Helical" evidence="6">
    <location>
        <begin position="85"/>
        <end position="112"/>
    </location>
</feature>
<evidence type="ECO:0000256" key="4">
    <source>
        <dbReference type="ARBA" id="ARBA00022989"/>
    </source>
</evidence>